<evidence type="ECO:0000313" key="2">
    <source>
        <dbReference type="EMBL" id="EGF99562.1"/>
    </source>
</evidence>
<dbReference type="RefSeq" id="XP_007417154.1">
    <property type="nucleotide sequence ID" value="XM_007417092.1"/>
</dbReference>
<dbReference type="HOGENOM" id="CLU_1855726_0_0_1"/>
<dbReference type="Proteomes" id="UP000001072">
    <property type="component" value="Unassembled WGS sequence"/>
</dbReference>
<accession>F4S722</accession>
<evidence type="ECO:0000256" key="1">
    <source>
        <dbReference type="SAM" id="MobiDB-lite"/>
    </source>
</evidence>
<evidence type="ECO:0000313" key="3">
    <source>
        <dbReference type="Proteomes" id="UP000001072"/>
    </source>
</evidence>
<dbReference type="VEuPathDB" id="FungiDB:MELLADRAFT_73368"/>
<feature type="compositionally biased region" description="Acidic residues" evidence="1">
    <location>
        <begin position="1"/>
        <end position="25"/>
    </location>
</feature>
<feature type="region of interest" description="Disordered" evidence="1">
    <location>
        <begin position="1"/>
        <end position="36"/>
    </location>
</feature>
<dbReference type="GeneID" id="18932365"/>
<keyword evidence="3" id="KW-1185">Reference proteome</keyword>
<name>F4S722_MELLP</name>
<dbReference type="EMBL" id="GL883157">
    <property type="protein sequence ID" value="EGF99562.1"/>
    <property type="molecule type" value="Genomic_DNA"/>
</dbReference>
<organism evidence="3">
    <name type="scientific">Melampsora larici-populina (strain 98AG31 / pathotype 3-4-7)</name>
    <name type="common">Poplar leaf rust fungus</name>
    <dbReference type="NCBI Taxonomy" id="747676"/>
    <lineage>
        <taxon>Eukaryota</taxon>
        <taxon>Fungi</taxon>
        <taxon>Dikarya</taxon>
        <taxon>Basidiomycota</taxon>
        <taxon>Pucciniomycotina</taxon>
        <taxon>Pucciniomycetes</taxon>
        <taxon>Pucciniales</taxon>
        <taxon>Melampsoraceae</taxon>
        <taxon>Melampsora</taxon>
    </lineage>
</organism>
<dbReference type="InParanoid" id="F4S722"/>
<dbReference type="KEGG" id="mlr:MELLADRAFT_73368"/>
<protein>
    <submittedName>
        <fullName evidence="2">Uncharacterized protein</fullName>
    </submittedName>
</protein>
<dbReference type="AlphaFoldDB" id="F4S722"/>
<proteinExistence type="predicted"/>
<gene>
    <name evidence="2" type="ORF">MELLADRAFT_73368</name>
</gene>
<sequence>MDEDEDEEDQFPDEDDESDFSDPEDISYAPEWNPTQTFNLPELTRLVLLDAKPFNLINGFQESQKLNCLLCCQPDWESIQSLVLKKTWPNLNLLGFRTHKALFKHRPLIDFKMIKNPAFLEFCDQNGIQFVVQEDSKL</sequence>
<reference evidence="3" key="1">
    <citation type="journal article" date="2011" name="Proc. Natl. Acad. Sci. U.S.A.">
        <title>Obligate biotrophy features unraveled by the genomic analysis of rust fungi.</title>
        <authorList>
            <person name="Duplessis S."/>
            <person name="Cuomo C.A."/>
            <person name="Lin Y.-C."/>
            <person name="Aerts A."/>
            <person name="Tisserant E."/>
            <person name="Veneault-Fourrey C."/>
            <person name="Joly D.L."/>
            <person name="Hacquard S."/>
            <person name="Amselem J."/>
            <person name="Cantarel B.L."/>
            <person name="Chiu R."/>
            <person name="Coutinho P.M."/>
            <person name="Feau N."/>
            <person name="Field M."/>
            <person name="Frey P."/>
            <person name="Gelhaye E."/>
            <person name="Goldberg J."/>
            <person name="Grabherr M.G."/>
            <person name="Kodira C.D."/>
            <person name="Kohler A."/>
            <person name="Kuees U."/>
            <person name="Lindquist E.A."/>
            <person name="Lucas S.M."/>
            <person name="Mago R."/>
            <person name="Mauceli E."/>
            <person name="Morin E."/>
            <person name="Murat C."/>
            <person name="Pangilinan J.L."/>
            <person name="Park R."/>
            <person name="Pearson M."/>
            <person name="Quesneville H."/>
            <person name="Rouhier N."/>
            <person name="Sakthikumar S."/>
            <person name="Salamov A.A."/>
            <person name="Schmutz J."/>
            <person name="Selles B."/>
            <person name="Shapiro H."/>
            <person name="Tanguay P."/>
            <person name="Tuskan G.A."/>
            <person name="Henrissat B."/>
            <person name="Van de Peer Y."/>
            <person name="Rouze P."/>
            <person name="Ellis J.G."/>
            <person name="Dodds P.N."/>
            <person name="Schein J.E."/>
            <person name="Zhong S."/>
            <person name="Hamelin R.C."/>
            <person name="Grigoriev I.V."/>
            <person name="Szabo L.J."/>
            <person name="Martin F."/>
        </authorList>
    </citation>
    <scope>NUCLEOTIDE SEQUENCE [LARGE SCALE GENOMIC DNA]</scope>
    <source>
        <strain evidence="3">98AG31 / pathotype 3-4-7</strain>
    </source>
</reference>